<evidence type="ECO:0000259" key="3">
    <source>
        <dbReference type="Pfam" id="PF18796"/>
    </source>
</evidence>
<feature type="domain" description="Large polyvalent protein-associated" evidence="4">
    <location>
        <begin position="978"/>
        <end position="1079"/>
    </location>
</feature>
<evidence type="ECO:0000256" key="1">
    <source>
        <dbReference type="SAM" id="Coils"/>
    </source>
</evidence>
<dbReference type="InterPro" id="IPR040561">
    <property type="entry name" value="LPD38"/>
</dbReference>
<dbReference type="RefSeq" id="WP_015067017.1">
    <property type="nucleotide sequence ID" value="NZ_CP013928.1"/>
</dbReference>
<accession>A0AAC9AD56</accession>
<evidence type="ECO:0000259" key="5">
    <source>
        <dbReference type="Pfam" id="PF18823"/>
    </source>
</evidence>
<dbReference type="Pfam" id="PF18799">
    <property type="entry name" value="LPD5"/>
    <property type="match status" value="1"/>
</dbReference>
<dbReference type="EMBL" id="CP013928">
    <property type="protein sequence ID" value="AMJ78381.1"/>
    <property type="molecule type" value="Genomic_DNA"/>
</dbReference>
<evidence type="ECO:0000313" key="7">
    <source>
        <dbReference type="EMBL" id="AMJ78381.1"/>
    </source>
</evidence>
<dbReference type="Proteomes" id="UP000061468">
    <property type="component" value="Chromosome"/>
</dbReference>
<evidence type="ECO:0008006" key="9">
    <source>
        <dbReference type="Google" id="ProtNLM"/>
    </source>
</evidence>
<evidence type="ECO:0000256" key="2">
    <source>
        <dbReference type="SAM" id="MobiDB-lite"/>
    </source>
</evidence>
<feature type="region of interest" description="Disordered" evidence="2">
    <location>
        <begin position="1"/>
        <end position="33"/>
    </location>
</feature>
<keyword evidence="1" id="KW-0175">Coiled coil</keyword>
<dbReference type="InterPro" id="IPR041595">
    <property type="entry name" value="Inorganic_Pase"/>
</dbReference>
<feature type="compositionally biased region" description="Basic and acidic residues" evidence="2">
    <location>
        <begin position="631"/>
        <end position="644"/>
    </location>
</feature>
<feature type="domain" description="Inorganic pyrophosphatase" evidence="5">
    <location>
        <begin position="637"/>
        <end position="771"/>
    </location>
</feature>
<name>A0AAC9AD56_9ALTE</name>
<dbReference type="Pfam" id="PF18823">
    <property type="entry name" value="InPase"/>
    <property type="match status" value="1"/>
</dbReference>
<feature type="compositionally biased region" description="Basic and acidic residues" evidence="2">
    <location>
        <begin position="668"/>
        <end position="677"/>
    </location>
</feature>
<sequence length="2626" mass="291114">MAIDPNNPFADLPDTQNDPFADLPDAQQGESGIMPALGAGIDKMQELGYRAVKGFTDVGVPQEEQTNALGRAIGQGGALSRWADEGITRNIEEQKAYTPSVASYKDIDSIGDAASYVGEMTAQSVPMMATALNPAGLFAMGGGLSNEAYEAQPEDNKQPWRATASGFGQAGLERLGVETAIGRVFGGEGKQFVKRVGQSMLGEGVTETGQEALAQWGSGKSFDELENLDEAFVGGALVGGTIRTGTEAGKAAYDKYRGERPELSDIEETDLTQSATSAESVIPDPFADIGPAQDQAVTGNEIEIIPGEAAGDSQPNWQFGQNDMPYRGEVTPYVYDGEYEQYRETPSSVPVGAALEAPVIDGEFERPRGLPNRADTIIGEDGRPMQQAQEFADSVSQTSNRALPFDDVIYAEDKRNVQVKRNGQPFGGRRAAQLTKEFRQAKEQGLNPQVIKVNGGYGWVSEGDNVGLDTGSVEQSSDLQVGSAGVALPRDVRGDKGRRLRESADGTTRAGDAENIALAARRDTNDDALGAEAEGIPTNEGVAYPSEEAQAMPKWKERQARIDSIAKDYVGKLQGETASEQVAQIMSDGHSEIDAQHIATSANMMEMAATSETTSALDQAANEAATSPTNDRPEPTEAQKEAGNYKKGKVRLHGLDISIENPKGSTRKGKDQDGKEWSSEMKHHYGDIKGTTGADGDSIDVFIGDKPESQKVFVVDQIDPKTGEFDEVKVMMGFDDAEAAKSGYLSNYDKNWKGLGEITEASVEDFKAWTKRPRKSKQPFALPVKPKKEEAVTKDQEDWGKKITTARKNISVRWNENSTDEEISSKPLSKTWPEKEFDDVGDTYASAFAFAARGEIPRKPSQSYKKQRWVEKVKNYRQLVKDNVVDGLLTGKITKEKMKELGGKRNLQDFFAKVDLLSELDRKDWSKVERVLSYPDSMDFNPKTDKLDIPNPKTYVRINGRNREFNSTDPKVLAEQIKPFLEEKVEKPQMKFEVRGRKGSYFINKKGDPEYTRLATFDSSKEAFDFIKNNNSKLVESWESHKARVNVTKADIRNKVNKPRTGEDYRNGKNATAEDFQNTFGIKRGTFGKWVKQGKERQDMLNGTYDALMDLANITGVPPKALSLEGKLGFAFGANGRGKAMAHYEPGEVVINLTKTKGAGSLAHEWFHALDNYFQKKRDTLPTTEKGNFITHNPETYYIGPRGYSVPESRFRDMRGINKNEWRRVEGVRPEVAESFKNLVDTLNGLDFAKRSSRLDKGKAGGYWSSNLEMAARAFESYVKAKMSANGYDNDFLANVTSDTDFVRDDNRYPYIKADEIAEVEAAFDDLFNTIESKESDNGDVALFRQGDGPTKTKVKVDGKLFETGKPVTFPYLHNKDSATKMFGIPDKESPFGRGFEPSAKYVTYHDGDKPSYGDFETGEITFNNPLVIDNDNLNWKQALSESYGGKTGKALSKAIIKDGFDGIVTVDGKSISEIVDLTTFDESKALFSAAGTVTSNTNTRTVSRSNANEIVSRFVKGLSSAGKNYVSVVSTYDDLPTDIKYAAKAQGAEYQVKGVFHKGKVHVVLDQHTSALDMETTLFHEAYGHLGIKNLFGDDITKKLNSLFIANGGLKGLRETAKRHGINLEQYIKGLDGTNMPQEVKNRVLMDELLAHMQQSNKPSVKRLAREIVGMVRDKLRKLGLPGLSKVTDSDLFYTLKKARDAANNGPSKSPGETLFRTTDDAAAFSAPVEKKWSKDWFKRKLQDKFAPIKDMQANIEDATGRELPEDQNAYRAEELFYGKTENDLNKMEKNHVKPLVDAMTSNNIDSAELDQFLIAKHARERNAHIASINPEMQDGGSGMTNAEADAILSRYEQEGKLRGLDAAASEVYKITQKRRELMRDAGLEDESLLDVWDATYEFYVPLKGYAEDSEGNSVAKTGSGFDIRGKESMRAMGRRTIAESPTAHAIQDLSATIIRSRKNEVGRTFLKMVEENPNPDIWEVFTEDNPDTERRIVNGEVKENQPIDMRSRKDDYFSVKVDGQSKYIKLKDKDGLLMKAMKNMGPEQMNTFTRSMSEVTRWLSMVNTSLNPEFTVTNFTRDIQTALFNALAEQDLTDGKVKDKAIAMKMIKGSGKAVKSLWQHSAGKLNETDPMYKWIEEFLSDGAKTGYFDSKEVDKIGTDLADLLDMANGTNKGKLLKAKHKIGDFIENVNGGIENGVRLSSYIEARKAGVTREKAASFAKNLTVNFNRKGEIGTFLNSLYMFFNAAVQGNANFARAIITPKVDEVTGKKSLNMAQKVAVGISLASFGWAALMREMAGDDEDDVPYWDKIPKGVRERNFIIPKTLWGGEPGEYVKIPLPYGYNIFYNLGDAAEAAINSDTRKSGDLAAEMALSVYASFVPLGSPVGDNGAESIALVAAPTITKPIVELATNKNFFGGPIYRENNPYGAQLRDSQMSMRSTGEAYKWMAGFMNDVIGDGRSYKVNDENPWYDVSPDSIEHLVEFSLGGLYRFGSRIYDNVAKSAQGGELESTDIPFARQLNGKVKPYADITQFYDARQQLKNIDAEMDSLRGKERLEFRKEYGDKLRLQSLMSSLDKRMKQLRKQRDRVEINESLSYEEKEKRLQKIEDQMKTTAARFNKQWNKVN</sequence>
<evidence type="ECO:0000313" key="8">
    <source>
        <dbReference type="Proteomes" id="UP000061468"/>
    </source>
</evidence>
<gene>
    <name evidence="7" type="ORF">AV942_08780</name>
</gene>
<protein>
    <recommendedName>
        <fullName evidence="9">Large polyvalent protein-associated domain-containing protein</fullName>
    </recommendedName>
</protein>
<feature type="coiled-coil region" evidence="1">
    <location>
        <begin position="2565"/>
        <end position="2617"/>
    </location>
</feature>
<dbReference type="InterPro" id="IPR040651">
    <property type="entry name" value="LPD5"/>
</dbReference>
<organism evidence="7 8">
    <name type="scientific">Alteromonas mediterranea</name>
    <dbReference type="NCBI Taxonomy" id="314275"/>
    <lineage>
        <taxon>Bacteria</taxon>
        <taxon>Pseudomonadati</taxon>
        <taxon>Pseudomonadota</taxon>
        <taxon>Gammaproteobacteria</taxon>
        <taxon>Alteromonadales</taxon>
        <taxon>Alteromonadaceae</taxon>
        <taxon>Alteromonas/Salinimonas group</taxon>
        <taxon>Alteromonas</taxon>
    </lineage>
</organism>
<reference evidence="7 8" key="1">
    <citation type="submission" date="2015-12" db="EMBL/GenBank/DDBJ databases">
        <title>Intraspecies pangenome expansion in the marine bacterium Alteromonas.</title>
        <authorList>
            <person name="Lopez-Perez M."/>
            <person name="Rodriguez-Valera F."/>
        </authorList>
    </citation>
    <scope>NUCLEOTIDE SEQUENCE [LARGE SCALE GENOMIC DNA]</scope>
    <source>
        <strain evidence="7 8">UM8</strain>
    </source>
</reference>
<dbReference type="InterPro" id="IPR041047">
    <property type="entry name" value="LPD1"/>
</dbReference>
<evidence type="ECO:0000259" key="4">
    <source>
        <dbReference type="Pfam" id="PF18799"/>
    </source>
</evidence>
<proteinExistence type="predicted"/>
<feature type="domain" description="Large polyvalent protein-associated" evidence="3">
    <location>
        <begin position="1255"/>
        <end position="1334"/>
    </location>
</feature>
<dbReference type="Pfam" id="PF18796">
    <property type="entry name" value="LPD1"/>
    <property type="match status" value="1"/>
</dbReference>
<feature type="region of interest" description="Disordered" evidence="2">
    <location>
        <begin position="610"/>
        <end position="677"/>
    </location>
</feature>
<evidence type="ECO:0000259" key="6">
    <source>
        <dbReference type="Pfam" id="PF18857"/>
    </source>
</evidence>
<feature type="domain" description="Large polyvalent protein associated" evidence="6">
    <location>
        <begin position="2308"/>
        <end position="2516"/>
    </location>
</feature>
<dbReference type="Pfam" id="PF18857">
    <property type="entry name" value="LPD38"/>
    <property type="match status" value="1"/>
</dbReference>